<protein>
    <submittedName>
        <fullName evidence="2">Reverse transcriptase (RNA-dependent DNA polymerase)</fullName>
    </submittedName>
</protein>
<dbReference type="PANTHER" id="PTHR24559:SF444">
    <property type="entry name" value="REVERSE TRANSCRIPTASE DOMAIN-CONTAINING PROTEIN"/>
    <property type="match status" value="1"/>
</dbReference>
<sequence>MPKSRGLNNWRDLRTALLDEFGERITNAQLHRMLGNRKMGKSETLQEYFLVKKELANRGGIEEAGIIQYIVDDYRKINRKIVKNRYPLQLIEDQLDRLLNAKVFSTLDLRNGFFHVDVEEASKKCTALVTHSGQYQFTKMSFGLCNSPAVFQRFINQILRNLTRDGIVLSYMDDLTILATDEREALQRLTTVLEVSKDAVIAQIRKAQERDERIQTIKRILKTTHEYDNHFLKNYILYKLENGKDLLVTPGDMR</sequence>
<name>A0AAW1JDE2_POPJA</name>
<dbReference type="SUPFAM" id="SSF56672">
    <property type="entry name" value="DNA/RNA polymerases"/>
    <property type="match status" value="1"/>
</dbReference>
<organism evidence="2 3">
    <name type="scientific">Popillia japonica</name>
    <name type="common">Japanese beetle</name>
    <dbReference type="NCBI Taxonomy" id="7064"/>
    <lineage>
        <taxon>Eukaryota</taxon>
        <taxon>Metazoa</taxon>
        <taxon>Ecdysozoa</taxon>
        <taxon>Arthropoda</taxon>
        <taxon>Hexapoda</taxon>
        <taxon>Insecta</taxon>
        <taxon>Pterygota</taxon>
        <taxon>Neoptera</taxon>
        <taxon>Endopterygota</taxon>
        <taxon>Coleoptera</taxon>
        <taxon>Polyphaga</taxon>
        <taxon>Scarabaeiformia</taxon>
        <taxon>Scarabaeidae</taxon>
        <taxon>Rutelinae</taxon>
        <taxon>Popillia</taxon>
    </lineage>
</organism>
<dbReference type="Pfam" id="PF00078">
    <property type="entry name" value="RVT_1"/>
    <property type="match status" value="1"/>
</dbReference>
<dbReference type="InterPro" id="IPR053134">
    <property type="entry name" value="RNA-dir_DNA_polymerase"/>
</dbReference>
<keyword evidence="2" id="KW-0548">Nucleotidyltransferase</keyword>
<dbReference type="Proteomes" id="UP001458880">
    <property type="component" value="Unassembled WGS sequence"/>
</dbReference>
<dbReference type="Gene3D" id="3.10.10.10">
    <property type="entry name" value="HIV Type 1 Reverse Transcriptase, subunit A, domain 1"/>
    <property type="match status" value="1"/>
</dbReference>
<evidence type="ECO:0000313" key="3">
    <source>
        <dbReference type="Proteomes" id="UP001458880"/>
    </source>
</evidence>
<evidence type="ECO:0000259" key="1">
    <source>
        <dbReference type="PROSITE" id="PS50878"/>
    </source>
</evidence>
<accession>A0AAW1JDE2</accession>
<keyword evidence="2" id="KW-0695">RNA-directed DNA polymerase</keyword>
<dbReference type="InterPro" id="IPR000477">
    <property type="entry name" value="RT_dom"/>
</dbReference>
<keyword evidence="3" id="KW-1185">Reference proteome</keyword>
<dbReference type="PANTHER" id="PTHR24559">
    <property type="entry name" value="TRANSPOSON TY3-I GAG-POL POLYPROTEIN"/>
    <property type="match status" value="1"/>
</dbReference>
<proteinExistence type="predicted"/>
<keyword evidence="2" id="KW-0808">Transferase</keyword>
<gene>
    <name evidence="2" type="ORF">QE152_g30684</name>
</gene>
<dbReference type="Gene3D" id="3.30.70.270">
    <property type="match status" value="1"/>
</dbReference>
<comment type="caution">
    <text evidence="2">The sequence shown here is derived from an EMBL/GenBank/DDBJ whole genome shotgun (WGS) entry which is preliminary data.</text>
</comment>
<reference evidence="2 3" key="1">
    <citation type="journal article" date="2024" name="BMC Genomics">
        <title>De novo assembly and annotation of Popillia japonica's genome with initial clues to its potential as an invasive pest.</title>
        <authorList>
            <person name="Cucini C."/>
            <person name="Boschi S."/>
            <person name="Funari R."/>
            <person name="Cardaioli E."/>
            <person name="Iannotti N."/>
            <person name="Marturano G."/>
            <person name="Paoli F."/>
            <person name="Bruttini M."/>
            <person name="Carapelli A."/>
            <person name="Frati F."/>
            <person name="Nardi F."/>
        </authorList>
    </citation>
    <scope>NUCLEOTIDE SEQUENCE [LARGE SCALE GENOMIC DNA]</scope>
    <source>
        <strain evidence="2">DMR45628</strain>
    </source>
</reference>
<dbReference type="GO" id="GO:0003964">
    <property type="term" value="F:RNA-directed DNA polymerase activity"/>
    <property type="evidence" value="ECO:0007669"/>
    <property type="project" value="UniProtKB-KW"/>
</dbReference>
<dbReference type="InterPro" id="IPR043502">
    <property type="entry name" value="DNA/RNA_pol_sf"/>
</dbReference>
<dbReference type="AlphaFoldDB" id="A0AAW1JDE2"/>
<dbReference type="EMBL" id="JASPKY010000416">
    <property type="protein sequence ID" value="KAK9701333.1"/>
    <property type="molecule type" value="Genomic_DNA"/>
</dbReference>
<evidence type="ECO:0000313" key="2">
    <source>
        <dbReference type="EMBL" id="KAK9701333.1"/>
    </source>
</evidence>
<feature type="domain" description="Reverse transcriptase" evidence="1">
    <location>
        <begin position="1"/>
        <end position="236"/>
    </location>
</feature>
<dbReference type="CDD" id="cd01647">
    <property type="entry name" value="RT_LTR"/>
    <property type="match status" value="1"/>
</dbReference>
<dbReference type="InterPro" id="IPR043128">
    <property type="entry name" value="Rev_trsase/Diguanyl_cyclase"/>
</dbReference>
<dbReference type="PROSITE" id="PS50878">
    <property type="entry name" value="RT_POL"/>
    <property type="match status" value="1"/>
</dbReference>